<feature type="domain" description="Myb/SANT-like" evidence="2">
    <location>
        <begin position="42"/>
        <end position="140"/>
    </location>
</feature>
<reference evidence="4" key="2">
    <citation type="submission" date="2015-01" db="EMBL/GenBank/DDBJ databases">
        <title>Evolutionary Origins and Diversification of the Mycorrhizal Mutualists.</title>
        <authorList>
            <consortium name="DOE Joint Genome Institute"/>
            <consortium name="Mycorrhizal Genomics Consortium"/>
            <person name="Kohler A."/>
            <person name="Kuo A."/>
            <person name="Nagy L.G."/>
            <person name="Floudas D."/>
            <person name="Copeland A."/>
            <person name="Barry K.W."/>
            <person name="Cichocki N."/>
            <person name="Veneault-Fourrey C."/>
            <person name="LaButti K."/>
            <person name="Lindquist E.A."/>
            <person name="Lipzen A."/>
            <person name="Lundell T."/>
            <person name="Morin E."/>
            <person name="Murat C."/>
            <person name="Riley R."/>
            <person name="Ohm R."/>
            <person name="Sun H."/>
            <person name="Tunlid A."/>
            <person name="Henrissat B."/>
            <person name="Grigoriev I.V."/>
            <person name="Hibbett D.S."/>
            <person name="Martin F."/>
        </authorList>
    </citation>
    <scope>NUCLEOTIDE SEQUENCE [LARGE SCALE GENOMIC DNA]</scope>
    <source>
        <strain evidence="4">UH-Slu-Lm8-n1</strain>
    </source>
</reference>
<reference evidence="3 4" key="1">
    <citation type="submission" date="2014-04" db="EMBL/GenBank/DDBJ databases">
        <authorList>
            <consortium name="DOE Joint Genome Institute"/>
            <person name="Kuo A."/>
            <person name="Ruytinx J."/>
            <person name="Rineau F."/>
            <person name="Colpaert J."/>
            <person name="Kohler A."/>
            <person name="Nagy L.G."/>
            <person name="Floudas D."/>
            <person name="Copeland A."/>
            <person name="Barry K.W."/>
            <person name="Cichocki N."/>
            <person name="Veneault-Fourrey C."/>
            <person name="LaButti K."/>
            <person name="Lindquist E.A."/>
            <person name="Lipzen A."/>
            <person name="Lundell T."/>
            <person name="Morin E."/>
            <person name="Murat C."/>
            <person name="Sun H."/>
            <person name="Tunlid A."/>
            <person name="Henrissat B."/>
            <person name="Grigoriev I.V."/>
            <person name="Hibbett D.S."/>
            <person name="Martin F."/>
            <person name="Nordberg H.P."/>
            <person name="Cantor M.N."/>
            <person name="Hua S.X."/>
        </authorList>
    </citation>
    <scope>NUCLEOTIDE SEQUENCE [LARGE SCALE GENOMIC DNA]</scope>
    <source>
        <strain evidence="3 4">UH-Slu-Lm8-n1</strain>
    </source>
</reference>
<protein>
    <recommendedName>
        <fullName evidence="2">Myb/SANT-like domain-containing protein</fullName>
    </recommendedName>
</protein>
<evidence type="ECO:0000313" key="4">
    <source>
        <dbReference type="Proteomes" id="UP000054485"/>
    </source>
</evidence>
<dbReference type="HOGENOM" id="CLU_082499_2_0_1"/>
<dbReference type="OrthoDB" id="2671340at2759"/>
<keyword evidence="4" id="KW-1185">Reference proteome</keyword>
<dbReference type="InParanoid" id="A0A0D0AJ69"/>
<accession>A0A0D0AJ69</accession>
<dbReference type="Proteomes" id="UP000054485">
    <property type="component" value="Unassembled WGS sequence"/>
</dbReference>
<gene>
    <name evidence="3" type="ORF">CY34DRAFT_98261</name>
</gene>
<proteinExistence type="predicted"/>
<organism evidence="3 4">
    <name type="scientific">Suillus luteus UH-Slu-Lm8-n1</name>
    <dbReference type="NCBI Taxonomy" id="930992"/>
    <lineage>
        <taxon>Eukaryota</taxon>
        <taxon>Fungi</taxon>
        <taxon>Dikarya</taxon>
        <taxon>Basidiomycota</taxon>
        <taxon>Agaricomycotina</taxon>
        <taxon>Agaricomycetes</taxon>
        <taxon>Agaricomycetidae</taxon>
        <taxon>Boletales</taxon>
        <taxon>Suillineae</taxon>
        <taxon>Suillaceae</taxon>
        <taxon>Suillus</taxon>
    </lineage>
</organism>
<sequence length="182" mass="19801">MPLSDTSSVGSTRSLQSHGSFSVDEPMGSQREPAASHRPATHWEFEEETALITFLVTRKSEAGETMSFKNTVFTDAAAHINTMFPAQKGAPKSQSSCKSKWAALKRNYNAVKNIKALSGFSWSDEHGISLTAETSCAWESHLKVSLPKISLGMAHPQSKPYASKGFPHFNNVEELMPTAAKG</sequence>
<dbReference type="STRING" id="930992.A0A0D0AJ69"/>
<dbReference type="PANTHER" id="PTHR46929">
    <property type="entry name" value="EXPRESSED PROTEIN"/>
    <property type="match status" value="1"/>
</dbReference>
<dbReference type="InterPro" id="IPR024752">
    <property type="entry name" value="Myb/SANT-like_dom"/>
</dbReference>
<feature type="compositionally biased region" description="Polar residues" evidence="1">
    <location>
        <begin position="1"/>
        <end position="20"/>
    </location>
</feature>
<evidence type="ECO:0000256" key="1">
    <source>
        <dbReference type="SAM" id="MobiDB-lite"/>
    </source>
</evidence>
<dbReference type="EMBL" id="KN835775">
    <property type="protein sequence ID" value="KIK34302.1"/>
    <property type="molecule type" value="Genomic_DNA"/>
</dbReference>
<feature type="region of interest" description="Disordered" evidence="1">
    <location>
        <begin position="1"/>
        <end position="42"/>
    </location>
</feature>
<evidence type="ECO:0000259" key="2">
    <source>
        <dbReference type="Pfam" id="PF12776"/>
    </source>
</evidence>
<feature type="non-terminal residue" evidence="3">
    <location>
        <position position="182"/>
    </location>
</feature>
<dbReference type="PANTHER" id="PTHR46929:SF3">
    <property type="entry name" value="MYB_SANT-LIKE DOMAIN-CONTAINING PROTEIN"/>
    <property type="match status" value="1"/>
</dbReference>
<dbReference type="Pfam" id="PF12776">
    <property type="entry name" value="Myb_DNA-bind_3"/>
    <property type="match status" value="1"/>
</dbReference>
<dbReference type="AlphaFoldDB" id="A0A0D0AJ69"/>
<name>A0A0D0AJ69_9AGAM</name>
<evidence type="ECO:0000313" key="3">
    <source>
        <dbReference type="EMBL" id="KIK34302.1"/>
    </source>
</evidence>